<comment type="catalytic activity">
    <reaction evidence="12">
        <text>N(4)-(alpha-D-Glc-(1-&gt;2)-alpha-D-Glc-(1-&gt;3)-alpha-D-Glc-(1-&gt;3)-alpha-D-Man-(1-&gt;2)-alpha-D-Man-(1-&gt;2)-alpha-D-Man-(1-&gt;3)-[alpha-D-Man-(1-&gt;2)-alpha-D-Man-(1-&gt;3)-[alpha-D-Man-(1-&gt;2)-alpha-D-Man-(1-&gt;6)]-alpha-D-Man-(1-&gt;6)]-beta-D-Man-(1-&gt;4)-beta-D-GlcNAc-(1-&gt;4)-beta-D-GlcNAc)-L-asparaginyl-[protein] + H2O = N(4)-(alpha-D-Glc-(1-&gt;3)-alpha-D-Glc-(1-&gt;3)-alpha-D-Man-(1-&gt;2)-alpha-D-Man-(1-&gt;2)-alpha-D-Man-(1-&gt;3)-[alpha-D-Man-(1-&gt;2)-alpha-D-Man-(1-&gt;3)-[alpha-D-Man-(1-&gt;2)-alpha-D-Man-(1-&gt;6)]-alpha-D-Man-(1-&gt;6)]-beta-D-Man-(1-&gt;4)-beta-D-GlcNAc-(1-&gt;4)-beta-D-GlcNAc)-L-asparaginyl-[protein] + beta-D-glucose</text>
        <dbReference type="Rhea" id="RHEA:55988"/>
        <dbReference type="Rhea" id="RHEA-COMP:12806"/>
        <dbReference type="Rhea" id="RHEA-COMP:14355"/>
        <dbReference type="ChEBI" id="CHEBI:15377"/>
        <dbReference type="ChEBI" id="CHEBI:15903"/>
        <dbReference type="ChEBI" id="CHEBI:59082"/>
        <dbReference type="ChEBI" id="CHEBI:132537"/>
        <dbReference type="EC" id="3.2.1.106"/>
    </reaction>
</comment>
<keyword evidence="18" id="KW-1185">Reference proteome</keyword>
<dbReference type="STRING" id="448386.A0A2V3IM78"/>
<feature type="region of interest" description="Disordered" evidence="13">
    <location>
        <begin position="210"/>
        <end position="234"/>
    </location>
</feature>
<comment type="caution">
    <text evidence="17">The sequence shown here is derived from an EMBL/GenBank/DDBJ whole genome shotgun (WGS) entry which is preliminary data.</text>
</comment>
<protein>
    <recommendedName>
        <fullName evidence="11 12">Mannosyl-oligosaccharide glucosidase</fullName>
        <ecNumber evidence="11 12">3.2.1.106</ecNumber>
    </recommendedName>
</protein>
<dbReference type="PANTHER" id="PTHR10412:SF11">
    <property type="entry name" value="MANNOSYL-OLIGOSACCHARIDE GLUCOSIDASE"/>
    <property type="match status" value="1"/>
</dbReference>
<organism evidence="17 18">
    <name type="scientific">Gracilariopsis chorda</name>
    <dbReference type="NCBI Taxonomy" id="448386"/>
    <lineage>
        <taxon>Eukaryota</taxon>
        <taxon>Rhodophyta</taxon>
        <taxon>Florideophyceae</taxon>
        <taxon>Rhodymeniophycidae</taxon>
        <taxon>Gracilariales</taxon>
        <taxon>Gracilariaceae</taxon>
        <taxon>Gracilariopsis</taxon>
    </lineage>
</organism>
<gene>
    <name evidence="17" type="ORF">BWQ96_07091</name>
</gene>
<dbReference type="AlphaFoldDB" id="A0A2V3IM78"/>
<keyword evidence="9" id="KW-0325">Glycoprotein</keyword>
<evidence type="ECO:0000256" key="1">
    <source>
        <dbReference type="ARBA" id="ARBA00004648"/>
    </source>
</evidence>
<evidence type="ECO:0000256" key="11">
    <source>
        <dbReference type="ARBA" id="ARBA00038888"/>
    </source>
</evidence>
<feature type="domain" description="Glycosyl hydrolase family 63 N-terminal" evidence="16">
    <location>
        <begin position="23"/>
        <end position="264"/>
    </location>
</feature>
<dbReference type="InterPro" id="IPR008928">
    <property type="entry name" value="6-hairpin_glycosidase_sf"/>
</dbReference>
<feature type="domain" description="Glycosyl hydrolase family 63 C-terminal" evidence="15">
    <location>
        <begin position="324"/>
        <end position="805"/>
    </location>
</feature>
<comment type="subcellular location">
    <subcellularLocation>
        <location evidence="1 12">Endoplasmic reticulum membrane</location>
        <topology evidence="1 12">Single-pass type II membrane protein</topology>
    </subcellularLocation>
</comment>
<evidence type="ECO:0000256" key="14">
    <source>
        <dbReference type="SAM" id="SignalP"/>
    </source>
</evidence>
<dbReference type="GO" id="GO:0009311">
    <property type="term" value="P:oligosaccharide metabolic process"/>
    <property type="evidence" value="ECO:0007669"/>
    <property type="project" value="UniProtKB-UniRule"/>
</dbReference>
<dbReference type="InterPro" id="IPR012341">
    <property type="entry name" value="6hp_glycosidase-like_sf"/>
</dbReference>
<dbReference type="EC" id="3.2.1.106" evidence="11 12"/>
<feature type="signal peptide" evidence="14">
    <location>
        <begin position="1"/>
        <end position="19"/>
    </location>
</feature>
<evidence type="ECO:0000259" key="16">
    <source>
        <dbReference type="Pfam" id="PF16923"/>
    </source>
</evidence>
<reference evidence="17 18" key="1">
    <citation type="journal article" date="2018" name="Mol. Biol. Evol.">
        <title>Analysis of the draft genome of the red seaweed Gracilariopsis chorda provides insights into genome size evolution in Rhodophyta.</title>
        <authorList>
            <person name="Lee J."/>
            <person name="Yang E.C."/>
            <person name="Graf L."/>
            <person name="Yang J.H."/>
            <person name="Qiu H."/>
            <person name="Zel Zion U."/>
            <person name="Chan C.X."/>
            <person name="Stephens T.G."/>
            <person name="Weber A.P.M."/>
            <person name="Boo G.H."/>
            <person name="Boo S.M."/>
            <person name="Kim K.M."/>
            <person name="Shin Y."/>
            <person name="Jung M."/>
            <person name="Lee S.J."/>
            <person name="Yim H.S."/>
            <person name="Lee J.H."/>
            <person name="Bhattacharya D."/>
            <person name="Yoon H.S."/>
        </authorList>
    </citation>
    <scope>NUCLEOTIDE SEQUENCE [LARGE SCALE GENOMIC DNA]</scope>
    <source>
        <strain evidence="17 18">SKKU-2015</strain>
        <tissue evidence="17">Whole body</tissue>
    </source>
</reference>
<dbReference type="Gene3D" id="2.70.98.110">
    <property type="entry name" value="Glycosyl hydrolase family 63, N-terminal domain"/>
    <property type="match status" value="1"/>
</dbReference>
<evidence type="ECO:0000256" key="2">
    <source>
        <dbReference type="ARBA" id="ARBA00010833"/>
    </source>
</evidence>
<dbReference type="InterPro" id="IPR031631">
    <property type="entry name" value="Glyco_hydro_63N"/>
</dbReference>
<dbReference type="EMBL" id="NBIV01000135">
    <property type="protein sequence ID" value="PXF43147.1"/>
    <property type="molecule type" value="Genomic_DNA"/>
</dbReference>
<keyword evidence="5 12" id="KW-0256">Endoplasmic reticulum</keyword>
<evidence type="ECO:0000256" key="8">
    <source>
        <dbReference type="ARBA" id="ARBA00023136"/>
    </source>
</evidence>
<evidence type="ECO:0000256" key="7">
    <source>
        <dbReference type="ARBA" id="ARBA00022989"/>
    </source>
</evidence>
<dbReference type="Gene3D" id="1.50.10.10">
    <property type="match status" value="1"/>
</dbReference>
<dbReference type="InterPro" id="IPR038518">
    <property type="entry name" value="Glyco_hydro_63N_sf"/>
</dbReference>
<feature type="chain" id="PRO_5016025815" description="Mannosyl-oligosaccharide glucosidase" evidence="14">
    <location>
        <begin position="20"/>
        <end position="813"/>
    </location>
</feature>
<proteinExistence type="inferred from homology"/>
<dbReference type="Pfam" id="PF03200">
    <property type="entry name" value="Glyco_hydro_63"/>
    <property type="match status" value="1"/>
</dbReference>
<evidence type="ECO:0000256" key="9">
    <source>
        <dbReference type="ARBA" id="ARBA00023180"/>
    </source>
</evidence>
<dbReference type="GO" id="GO:0006487">
    <property type="term" value="P:protein N-linked glycosylation"/>
    <property type="evidence" value="ECO:0007669"/>
    <property type="project" value="UniProtKB-UniRule"/>
</dbReference>
<keyword evidence="6" id="KW-0735">Signal-anchor</keyword>
<dbReference type="PANTHER" id="PTHR10412">
    <property type="entry name" value="MANNOSYL-OLIGOSACCHARIDE GLUCOSIDASE"/>
    <property type="match status" value="1"/>
</dbReference>
<sequence>MFIVVGVAVLLQLSSLITAEVEWGTFRPHSLIAVRATAPHSPFFGFAYHAADSLNIRHVTNDNQNAIASFSWSRHDGRTFGDQEIRDVGLNLLVKTSFLNHPTHKNACALRVAAEALDQSKPIKPISLVFYAVAAPEELDPRTNKVSKTDEGEWGSLGFEGLPYLSDEGLRDDVRIVGHANSIGGRYSILLKQPSLGSLSVTSFSEPTKTIHAGGASGSRSLIRSRADKPPDPPNFLSNFHVSSSVAQPQTAWAIEKILSKALVSRSLTTDGTKSLYVLDDSVKESSPGAFVQRILQPPFEIDASFVLHENRDEKTINAIEDDITGDNLTSHLENRRNVFDNKFEHVYQLNKKGLNEQEQVFAKAALSNVLGGIGFFYGSSLVKTGLDTNGLSHKNVVMLPPISLFTATPSRVVFPRGFLWDEGFHQLIVQSWDPALSQKCLLSWMKVGQDNGWIPREQVLGIEARERFPEHVRHLMVQDPAVANPPTILMPLYTLLSNGINLSTGDRVEDDNADDGERNLDLQKFTRSILSPSIRYYSWLKSTQSGHIPDSFRWRGRSDDISSPDGYPLTLASGLDDYPRALAPNSEETHVDLHSWMAWASWALSRMSLSAGDNTSATEFLTEHRKLKSKLIEIHGKAGETGDDHLDYLMCDHDGMDKVCHIGYPTILPLLLGLLDPGDKRVGAILHALQDPSLLRTRAGIRSLSKSDEWHRKGNDYWTGSVWMPFNYLALAALRKKYSIQDGPYRFQAEKLYNELRKAVLENAFNVYMQTGHLWENYSPDDDGHGKSGRQFTGWSALVLLIYADKFNLVIS</sequence>
<name>A0A2V3IM78_9FLOR</name>
<comment type="similarity">
    <text evidence="2 12">Belongs to the glycosyl hydrolase 63 family.</text>
</comment>
<evidence type="ECO:0000256" key="13">
    <source>
        <dbReference type="SAM" id="MobiDB-lite"/>
    </source>
</evidence>
<keyword evidence="3" id="KW-0812">Transmembrane</keyword>
<dbReference type="InterPro" id="IPR031335">
    <property type="entry name" value="Glyco_hydro_63_C"/>
</dbReference>
<comment type="function">
    <text evidence="12">Cleaves the distal alpha 1,2-linked glucose residue from the Glc(3)Man(9)GlcNAc(2) oligosaccharide precursor.</text>
</comment>
<evidence type="ECO:0000256" key="4">
    <source>
        <dbReference type="ARBA" id="ARBA00022801"/>
    </source>
</evidence>
<dbReference type="GO" id="GO:0004573">
    <property type="term" value="F:Glc3Man9GlcNAc2 oligosaccharide glucosidase activity"/>
    <property type="evidence" value="ECO:0007669"/>
    <property type="project" value="UniProtKB-UniRule"/>
</dbReference>
<evidence type="ECO:0000256" key="3">
    <source>
        <dbReference type="ARBA" id="ARBA00022692"/>
    </source>
</evidence>
<evidence type="ECO:0000256" key="12">
    <source>
        <dbReference type="RuleBase" id="RU368089"/>
    </source>
</evidence>
<evidence type="ECO:0000256" key="6">
    <source>
        <dbReference type="ARBA" id="ARBA00022968"/>
    </source>
</evidence>
<dbReference type="OrthoDB" id="410058at2759"/>
<evidence type="ECO:0000256" key="5">
    <source>
        <dbReference type="ARBA" id="ARBA00022824"/>
    </source>
</evidence>
<accession>A0A2V3IM78</accession>
<evidence type="ECO:0000313" key="18">
    <source>
        <dbReference type="Proteomes" id="UP000247409"/>
    </source>
</evidence>
<dbReference type="Proteomes" id="UP000247409">
    <property type="component" value="Unassembled WGS sequence"/>
</dbReference>
<keyword evidence="7" id="KW-1133">Transmembrane helix</keyword>
<keyword evidence="10 12" id="KW-0326">Glycosidase</keyword>
<keyword evidence="14" id="KW-0732">Signal</keyword>
<evidence type="ECO:0000259" key="15">
    <source>
        <dbReference type="Pfam" id="PF03200"/>
    </source>
</evidence>
<dbReference type="SUPFAM" id="SSF48208">
    <property type="entry name" value="Six-hairpin glycosidases"/>
    <property type="match status" value="1"/>
</dbReference>
<dbReference type="Pfam" id="PF16923">
    <property type="entry name" value="Glyco_hydro_63N"/>
    <property type="match status" value="1"/>
</dbReference>
<dbReference type="GO" id="GO:0005789">
    <property type="term" value="C:endoplasmic reticulum membrane"/>
    <property type="evidence" value="ECO:0007669"/>
    <property type="project" value="UniProtKB-SubCell"/>
</dbReference>
<keyword evidence="4 12" id="KW-0378">Hydrolase</keyword>
<keyword evidence="8" id="KW-0472">Membrane</keyword>
<dbReference type="InterPro" id="IPR004888">
    <property type="entry name" value="Glycoside_hydrolase_63"/>
</dbReference>
<evidence type="ECO:0000256" key="10">
    <source>
        <dbReference type="ARBA" id="ARBA00023295"/>
    </source>
</evidence>
<evidence type="ECO:0000313" key="17">
    <source>
        <dbReference type="EMBL" id="PXF43147.1"/>
    </source>
</evidence>